<sequence length="115" mass="12567">MSVDTDRLVSFFILWGTPAVFSIIEYFKLSKTEKKEAIRDLTSLKSIVTTGFILIGGVMASLGRVLSLLPLHVIGTFILAMGGIVGAIEAWKVKRKNSIVILVLIVSMIALTFII</sequence>
<evidence type="ECO:0000256" key="1">
    <source>
        <dbReference type="SAM" id="Phobius"/>
    </source>
</evidence>
<evidence type="ECO:0008006" key="4">
    <source>
        <dbReference type="Google" id="ProtNLM"/>
    </source>
</evidence>
<evidence type="ECO:0000313" key="2">
    <source>
        <dbReference type="EMBL" id="AXI32545.1"/>
    </source>
</evidence>
<feature type="transmembrane region" description="Helical" evidence="1">
    <location>
        <begin position="69"/>
        <end position="91"/>
    </location>
</feature>
<name>A0AA86I9H4_PRIMG</name>
<feature type="transmembrane region" description="Helical" evidence="1">
    <location>
        <begin position="12"/>
        <end position="29"/>
    </location>
</feature>
<dbReference type="RefSeq" id="WP_114897258.1">
    <property type="nucleotide sequence ID" value="NZ_CP022674.1"/>
</dbReference>
<gene>
    <name evidence="2" type="ORF">CIB87_27530</name>
</gene>
<dbReference type="Proteomes" id="UP000253834">
    <property type="component" value="Chromosome"/>
</dbReference>
<feature type="transmembrane region" description="Helical" evidence="1">
    <location>
        <begin position="98"/>
        <end position="114"/>
    </location>
</feature>
<proteinExistence type="predicted"/>
<keyword evidence="1" id="KW-0472">Membrane</keyword>
<feature type="transmembrane region" description="Helical" evidence="1">
    <location>
        <begin position="41"/>
        <end position="63"/>
    </location>
</feature>
<protein>
    <recommendedName>
        <fullName evidence="4">Transmembrane protein</fullName>
    </recommendedName>
</protein>
<dbReference type="AlphaFoldDB" id="A0AA86I9H4"/>
<keyword evidence="1" id="KW-1133">Transmembrane helix</keyword>
<reference evidence="2 3" key="1">
    <citation type="submission" date="2017-07" db="EMBL/GenBank/DDBJ databases">
        <title>Isolation and development of strain Bacillus megaterium SR7 for enhanced growth and metabolite production under supercritical carbon dioxide.</title>
        <authorList>
            <person name="Freedman A.J.E."/>
            <person name="Peet K.C."/>
            <person name="Boock J.T."/>
            <person name="Penn K."/>
            <person name="Prather K.L.J."/>
            <person name="Thompson J.R."/>
        </authorList>
    </citation>
    <scope>NUCLEOTIDE SEQUENCE [LARGE SCALE GENOMIC DNA]</scope>
    <source>
        <strain evidence="2 3">SR7</strain>
    </source>
</reference>
<accession>A0AA86I9H4</accession>
<evidence type="ECO:0000313" key="3">
    <source>
        <dbReference type="Proteomes" id="UP000253834"/>
    </source>
</evidence>
<organism evidence="2 3">
    <name type="scientific">Priestia megaterium</name>
    <name type="common">Bacillus megaterium</name>
    <dbReference type="NCBI Taxonomy" id="1404"/>
    <lineage>
        <taxon>Bacteria</taxon>
        <taxon>Bacillati</taxon>
        <taxon>Bacillota</taxon>
        <taxon>Bacilli</taxon>
        <taxon>Bacillales</taxon>
        <taxon>Bacillaceae</taxon>
        <taxon>Priestia</taxon>
    </lineage>
</organism>
<dbReference type="EMBL" id="CP022674">
    <property type="protein sequence ID" value="AXI32545.1"/>
    <property type="molecule type" value="Genomic_DNA"/>
</dbReference>
<keyword evidence="1" id="KW-0812">Transmembrane</keyword>